<sequence>MTSRKQNPFQTLIRIGIDSGGGSLKVICNLFDPEKERCEDQSSHGTYSGINHSIVLAYCENLQETHKNLAILLDLLKLEDCKYVLAADLKIINILLGISSHGGMYACAWCEGECELFGGLTRTFLSLDLWHQRYMEAGYRSSEMKDYKNVVNVCLIKERNKSKLVLEVIPLPELHMLMGFVNHISTYIIFYWPEYKDWVNSLGCIRRGYHGGTYEGNTCRIILKNCDQLSLRLPIELLPLLCPMRKFEKLVQGTFGSYLNPCYLQLITDFVCSYKATQEYCSEFLGKKLTLTWKIHIISAHLKQFIELTGHSLGQYNEQASESAHSKMKPIIERFNVSQTNSKHSLISRRIAESFSSTNL</sequence>
<accession>A0ABM4DB96</accession>
<gene>
    <name evidence="2" type="primary">LOC136072509</name>
</gene>
<dbReference type="RefSeq" id="XP_065671636.1">
    <property type="nucleotide sequence ID" value="XM_065815564.1"/>
</dbReference>
<evidence type="ECO:0000313" key="1">
    <source>
        <dbReference type="Proteomes" id="UP001652625"/>
    </source>
</evidence>
<evidence type="ECO:0000313" key="2">
    <source>
        <dbReference type="RefSeq" id="XP_065671636.1"/>
    </source>
</evidence>
<reference evidence="2" key="1">
    <citation type="submission" date="2025-08" db="UniProtKB">
        <authorList>
            <consortium name="RefSeq"/>
        </authorList>
    </citation>
    <scope>IDENTIFICATION</scope>
</reference>
<protein>
    <submittedName>
        <fullName evidence="2">Uncharacterized protein LOC136072509</fullName>
    </submittedName>
</protein>
<dbReference type="GeneID" id="136072509"/>
<organism evidence="1 2">
    <name type="scientific">Hydra vulgaris</name>
    <name type="common">Hydra</name>
    <name type="synonym">Hydra attenuata</name>
    <dbReference type="NCBI Taxonomy" id="6087"/>
    <lineage>
        <taxon>Eukaryota</taxon>
        <taxon>Metazoa</taxon>
        <taxon>Cnidaria</taxon>
        <taxon>Hydrozoa</taxon>
        <taxon>Hydroidolina</taxon>
        <taxon>Anthoathecata</taxon>
        <taxon>Aplanulata</taxon>
        <taxon>Hydridae</taxon>
        <taxon>Hydra</taxon>
    </lineage>
</organism>
<keyword evidence="1" id="KW-1185">Reference proteome</keyword>
<name>A0ABM4DB96_HYDVU</name>
<proteinExistence type="predicted"/>
<dbReference type="Proteomes" id="UP001652625">
    <property type="component" value="Chromosome 13"/>
</dbReference>